<protein>
    <submittedName>
        <fullName evidence="1">Uncharacterized protein</fullName>
    </submittedName>
</protein>
<evidence type="ECO:0000313" key="1">
    <source>
        <dbReference type="EMBL" id="EFW88324.1"/>
    </source>
</evidence>
<dbReference type="Proteomes" id="UP000005699">
    <property type="component" value="Unassembled WGS sequence"/>
</dbReference>
<name>E8JR72_STREI</name>
<organism evidence="1 2">
    <name type="scientific">Streptococcus equinus ATCC 9812</name>
    <dbReference type="NCBI Taxonomy" id="525379"/>
    <lineage>
        <taxon>Bacteria</taxon>
        <taxon>Bacillati</taxon>
        <taxon>Bacillota</taxon>
        <taxon>Bacilli</taxon>
        <taxon>Lactobacillales</taxon>
        <taxon>Streptococcaceae</taxon>
        <taxon>Streptococcus</taxon>
    </lineage>
</organism>
<proteinExistence type="predicted"/>
<dbReference type="EMBL" id="AEVB01000037">
    <property type="protein sequence ID" value="EFW88324.1"/>
    <property type="molecule type" value="Genomic_DNA"/>
</dbReference>
<evidence type="ECO:0000313" key="2">
    <source>
        <dbReference type="Proteomes" id="UP000005699"/>
    </source>
</evidence>
<accession>E8JR72</accession>
<gene>
    <name evidence="1" type="ORF">HMPREF0819_1495</name>
</gene>
<dbReference type="AlphaFoldDB" id="E8JR72"/>
<reference evidence="1 2" key="1">
    <citation type="submission" date="2010-12" db="EMBL/GenBank/DDBJ databases">
        <authorList>
            <person name="Muzny D."/>
            <person name="Qin X."/>
            <person name="Deng J."/>
            <person name="Jiang H."/>
            <person name="Liu Y."/>
            <person name="Qu J."/>
            <person name="Song X.-Z."/>
            <person name="Zhang L."/>
            <person name="Thornton R."/>
            <person name="Coyle M."/>
            <person name="Francisco L."/>
            <person name="Jackson L."/>
            <person name="Javaid M."/>
            <person name="Korchina V."/>
            <person name="Kovar C."/>
            <person name="Mata R."/>
            <person name="Mathew T."/>
            <person name="Ngo R."/>
            <person name="Nguyen L."/>
            <person name="Nguyen N."/>
            <person name="Okwuonu G."/>
            <person name="Ongeri F."/>
            <person name="Pham C."/>
            <person name="Simmons D."/>
            <person name="Wilczek-Boney K."/>
            <person name="Hale W."/>
            <person name="Jakkamsetti A."/>
            <person name="Pham P."/>
            <person name="Ruth R."/>
            <person name="San Lucas F."/>
            <person name="Warren J."/>
            <person name="Zhang J."/>
            <person name="Zhao Z."/>
            <person name="Zhou C."/>
            <person name="Zhu D."/>
            <person name="Lee S."/>
            <person name="Bess C."/>
            <person name="Blankenburg K."/>
            <person name="Forbes L."/>
            <person name="Fu Q."/>
            <person name="Gubbala S."/>
            <person name="Hirani K."/>
            <person name="Jayaseelan J.C."/>
            <person name="Lara F."/>
            <person name="Munidasa M."/>
            <person name="Palculict T."/>
            <person name="Patil S."/>
            <person name="Pu L.-L."/>
            <person name="Saada N."/>
            <person name="Tang L."/>
            <person name="Weissenberger G."/>
            <person name="Zhu Y."/>
            <person name="Hemphill L."/>
            <person name="Shang Y."/>
            <person name="Youmans B."/>
            <person name="Ayvaz T."/>
            <person name="Ross M."/>
            <person name="Santibanez J."/>
            <person name="Aqrawi P."/>
            <person name="Gross S."/>
            <person name="Joshi V."/>
            <person name="Fowler G."/>
            <person name="Nazareth L."/>
            <person name="Reid J."/>
            <person name="Worley K."/>
            <person name="Petrosino J."/>
            <person name="Highlander S."/>
            <person name="Gibbs R."/>
        </authorList>
    </citation>
    <scope>NUCLEOTIDE SEQUENCE [LARGE SCALE GENOMIC DNA]</scope>
    <source>
        <strain evidence="1 2">ATCC 9812</strain>
    </source>
</reference>
<comment type="caution">
    <text evidence="1">The sequence shown here is derived from an EMBL/GenBank/DDBJ whole genome shotgun (WGS) entry which is preliminary data.</text>
</comment>
<sequence>MTAKEKSTMHLEIKEKNFGSSITFVVSDVFNKRELTLPKFQVSDFQINQIRERAGFWFDCDQAIQDIKQTLGIWN</sequence>
<dbReference type="HOGENOM" id="CLU_2669481_0_0_9"/>